<evidence type="ECO:0000313" key="1">
    <source>
        <dbReference type="EMBL" id="KAK1171439.1"/>
    </source>
</evidence>
<organism evidence="1 2">
    <name type="scientific">Acipenser oxyrinchus oxyrinchus</name>
    <dbReference type="NCBI Taxonomy" id="40147"/>
    <lineage>
        <taxon>Eukaryota</taxon>
        <taxon>Metazoa</taxon>
        <taxon>Chordata</taxon>
        <taxon>Craniata</taxon>
        <taxon>Vertebrata</taxon>
        <taxon>Euteleostomi</taxon>
        <taxon>Actinopterygii</taxon>
        <taxon>Chondrostei</taxon>
        <taxon>Acipenseriformes</taxon>
        <taxon>Acipenseridae</taxon>
        <taxon>Acipenser</taxon>
    </lineage>
</organism>
<proteinExistence type="predicted"/>
<reference evidence="1" key="1">
    <citation type="submission" date="2022-02" db="EMBL/GenBank/DDBJ databases">
        <title>Atlantic sturgeon de novo genome assembly.</title>
        <authorList>
            <person name="Stock M."/>
            <person name="Klopp C."/>
            <person name="Guiguen Y."/>
            <person name="Cabau C."/>
            <person name="Parinello H."/>
            <person name="Santidrian Yebra-Pimentel E."/>
            <person name="Kuhl H."/>
            <person name="Dirks R.P."/>
            <person name="Guessner J."/>
            <person name="Wuertz S."/>
            <person name="Du K."/>
            <person name="Schartl M."/>
        </authorList>
    </citation>
    <scope>NUCLEOTIDE SEQUENCE</scope>
    <source>
        <strain evidence="1">STURGEONOMICS-FGT-2020</strain>
        <tissue evidence="1">Whole blood</tissue>
    </source>
</reference>
<comment type="caution">
    <text evidence="1">The sequence shown here is derived from an EMBL/GenBank/DDBJ whole genome shotgun (WGS) entry which is preliminary data.</text>
</comment>
<name>A0AAD8GBV0_ACIOX</name>
<gene>
    <name evidence="1" type="ORF">AOXY_G6261</name>
</gene>
<dbReference type="AlphaFoldDB" id="A0AAD8GBV0"/>
<accession>A0AAD8GBV0</accession>
<protein>
    <submittedName>
        <fullName evidence="1">Uncharacterized protein</fullName>
    </submittedName>
</protein>
<sequence length="90" mass="10784">MSSREETALYNLNMQRETWCMVEANSKQSWQRAQRKHYSHHLQTTFNPQHSLPTECRSSWSEIVPPHRERRHFRQSSKTSLLLIIYLAVS</sequence>
<dbReference type="EMBL" id="JAGXEW010000005">
    <property type="protein sequence ID" value="KAK1171439.1"/>
    <property type="molecule type" value="Genomic_DNA"/>
</dbReference>
<keyword evidence="2" id="KW-1185">Reference proteome</keyword>
<dbReference type="Proteomes" id="UP001230051">
    <property type="component" value="Unassembled WGS sequence"/>
</dbReference>
<evidence type="ECO:0000313" key="2">
    <source>
        <dbReference type="Proteomes" id="UP001230051"/>
    </source>
</evidence>